<dbReference type="NCBIfam" id="NF003078">
    <property type="entry name" value="PRK04004.1"/>
    <property type="match status" value="1"/>
</dbReference>
<feature type="domain" description="Tr-type G" evidence="17">
    <location>
        <begin position="268"/>
        <end position="487"/>
    </location>
</feature>
<keyword evidence="19" id="KW-1185">Reference proteome</keyword>
<comment type="similarity">
    <text evidence="3">Belongs to the TRAFAC class translation factor GTPase superfamily. Classic translation factor GTPase family. IF-2 subfamily.</text>
</comment>
<feature type="compositionally biased region" description="Basic residues" evidence="16">
    <location>
        <begin position="109"/>
        <end position="118"/>
    </location>
</feature>
<organism evidence="18 19">
    <name type="scientific">Artemia franciscana</name>
    <name type="common">Brine shrimp</name>
    <name type="synonym">Artemia sanfranciscana</name>
    <dbReference type="NCBI Taxonomy" id="6661"/>
    <lineage>
        <taxon>Eukaryota</taxon>
        <taxon>Metazoa</taxon>
        <taxon>Ecdysozoa</taxon>
        <taxon>Arthropoda</taxon>
        <taxon>Crustacea</taxon>
        <taxon>Branchiopoda</taxon>
        <taxon>Anostraca</taxon>
        <taxon>Artemiidae</taxon>
        <taxon>Artemia</taxon>
    </lineage>
</organism>
<dbReference type="FunFam" id="2.40.30.10:FF:000013">
    <property type="entry name" value="eukaryotic translation initiation factor 5B"/>
    <property type="match status" value="1"/>
</dbReference>
<dbReference type="SUPFAM" id="SSF52156">
    <property type="entry name" value="Initiation factor IF2/eIF5b, domain 3"/>
    <property type="match status" value="1"/>
</dbReference>
<comment type="subcellular location">
    <subcellularLocation>
        <location evidence="2">Cytoplasm</location>
    </subcellularLocation>
</comment>
<evidence type="ECO:0000256" key="5">
    <source>
        <dbReference type="ARBA" id="ARBA00013824"/>
    </source>
</evidence>
<evidence type="ECO:0000256" key="15">
    <source>
        <dbReference type="ARBA" id="ARBA00061781"/>
    </source>
</evidence>
<keyword evidence="6" id="KW-0963">Cytoplasm</keyword>
<dbReference type="GO" id="GO:0046872">
    <property type="term" value="F:metal ion binding"/>
    <property type="evidence" value="ECO:0007669"/>
    <property type="project" value="UniProtKB-KW"/>
</dbReference>
<evidence type="ECO:0000313" key="19">
    <source>
        <dbReference type="Proteomes" id="UP001187531"/>
    </source>
</evidence>
<dbReference type="InterPro" id="IPR009000">
    <property type="entry name" value="Transl_B-barrel_sf"/>
</dbReference>
<dbReference type="GO" id="GO:0005739">
    <property type="term" value="C:mitochondrion"/>
    <property type="evidence" value="ECO:0007669"/>
    <property type="project" value="TreeGrafter"/>
</dbReference>
<dbReference type="InterPro" id="IPR029459">
    <property type="entry name" value="EFTU-type"/>
</dbReference>
<evidence type="ECO:0000256" key="7">
    <source>
        <dbReference type="ARBA" id="ARBA00022540"/>
    </source>
</evidence>
<comment type="caution">
    <text evidence="18">The sequence shown here is derived from an EMBL/GenBank/DDBJ whole genome shotgun (WGS) entry which is preliminary data.</text>
</comment>
<keyword evidence="11" id="KW-0648">Protein biosynthesis</keyword>
<dbReference type="InterPro" id="IPR023115">
    <property type="entry name" value="TIF_IF2_dom3"/>
</dbReference>
<reference evidence="18" key="1">
    <citation type="submission" date="2023-07" db="EMBL/GenBank/DDBJ databases">
        <title>Chromosome-level genome assembly of Artemia franciscana.</title>
        <authorList>
            <person name="Jo E."/>
        </authorList>
    </citation>
    <scope>NUCLEOTIDE SEQUENCE</scope>
    <source>
        <tissue evidence="18">Whole body</tissue>
    </source>
</reference>
<dbReference type="NCBIfam" id="TIGR00231">
    <property type="entry name" value="small_GTP"/>
    <property type="match status" value="1"/>
</dbReference>
<keyword evidence="8" id="KW-0479">Metal-binding</keyword>
<comment type="function">
    <text evidence="14">Plays a role in translation initiation. Ribosome-dependent GTPase that promotes the joining of the 60S ribosomal subunit to the pre-initiation complex to form the 80S initiation complex with the initiator methionine-tRNA in the P-site base paired to the start codon. Together with eIF1A (EIF1AX), actively orients the initiator methionine-tRNA in a conformation that allows 60S ribosomal subunit joining to form the 80S initiation complex. Is released after formation of the 80S initiation complex. Its GTPase activity is not essential for ribosomal subunits joining, but GTP hydrolysis is needed for eIF1A (EIF1AX) ejection quickly followed by EIF5B release to form elongation-competent ribosomes. In contrast to its procaryotic homolog, does not promote recruitment of Met-rRNA to the small ribosomal subunit.</text>
</comment>
<dbReference type="Gene3D" id="3.40.50.10050">
    <property type="entry name" value="Translation initiation factor IF- 2, domain 3"/>
    <property type="match status" value="1"/>
</dbReference>
<dbReference type="InterPro" id="IPR000795">
    <property type="entry name" value="T_Tr_GTP-bd_dom"/>
</dbReference>
<dbReference type="EMBL" id="JAVRJZ010000008">
    <property type="protein sequence ID" value="KAK2719853.1"/>
    <property type="molecule type" value="Genomic_DNA"/>
</dbReference>
<feature type="compositionally biased region" description="Basic and acidic residues" evidence="16">
    <location>
        <begin position="181"/>
        <end position="213"/>
    </location>
</feature>
<dbReference type="EC" id="3.6.5.3" evidence="4"/>
<dbReference type="InterPro" id="IPR036925">
    <property type="entry name" value="TIF_IF2_dom3_sf"/>
</dbReference>
<proteinExistence type="inferred from homology"/>
<dbReference type="InterPro" id="IPR015760">
    <property type="entry name" value="TIF_IF2"/>
</dbReference>
<evidence type="ECO:0000256" key="6">
    <source>
        <dbReference type="ARBA" id="ARBA00022490"/>
    </source>
</evidence>
<dbReference type="GO" id="GO:0003924">
    <property type="term" value="F:GTPase activity"/>
    <property type="evidence" value="ECO:0007669"/>
    <property type="project" value="InterPro"/>
</dbReference>
<evidence type="ECO:0000256" key="1">
    <source>
        <dbReference type="ARBA" id="ARBA00001944"/>
    </source>
</evidence>
<dbReference type="PROSITE" id="PS51722">
    <property type="entry name" value="G_TR_2"/>
    <property type="match status" value="1"/>
</dbReference>
<sequence length="859" mass="96993">KKPISKAVAALQEALRKQREEEERLRKEEEERIRIEEEMEKKREAEEEQRRIKEEQKKQREKEKRQERKAKGLILTAKQKQERQRMAASLEAWKESGSQIPSVTEKKARPGTRVRPKKGKLEVEESTPSEAQDDAEAKGQGGTEEVKVNGSTPEPVVKEQIADSWELLDEESEEEASVSEPNKELVKEVEKPSKEEKLSQQIAKEIKDDRSIKEAAPNVPNKKVYQKELSSDSESEESDEDEDSKEKIKLRLQKRREENEKKRSVDRLRAPVICVLGHVDTGKTKILDKLRRTNVQDAEAGGITQQIGATNVPLDALREQTKTVKGFEPLKIKIPGLLIIDTPGHESFSNLRSRGSSLCDLAILVVDIMHGVEPQTIESIKLLQNRGTPFIVALNKVDRLFEWQSNPKKDIRDVLKSQKSNTILEFKQRSSSALLQLSEQGLNTKLFYENPDPKEYSSVVPTSAITGDGMANLIATVVEYNQKIQPKKLMFSEELEATVLEVKAITGHGTTIDVILINGSLKVGDEMVLAGLEGPIVTQIRALLLPKPMRELRVRNEYAEPKEVKAAQGVKIAAKDLDKAIAGLSVLVAHRQDETEVLKEEVSQELKKTLSRIQCQERGVYVQASTLGSLEALLEFLKTSKIPCSNVRIGPVAKRDVIRASVMLEHDPLYAAILAFDVRVERDAREYADANGVKIFEADIIYHLFDSFTRYKEELKQKGREQFKNIAVFPCKLRILPQHIYNKRDPIVVGVVVEDGVVKTGTPLCVPTKEFTEIGVVATIENNHKAVELARKGEEVCLKIENVSGDAPKMIGRHFEEKDIIVSKISRQSIEACKDHFREDLTKADWRLMIELKKLFGII</sequence>
<dbReference type="GO" id="GO:0005525">
    <property type="term" value="F:GTP binding"/>
    <property type="evidence" value="ECO:0007669"/>
    <property type="project" value="UniProtKB-KW"/>
</dbReference>
<evidence type="ECO:0000256" key="14">
    <source>
        <dbReference type="ARBA" id="ARBA00053410"/>
    </source>
</evidence>
<dbReference type="PANTHER" id="PTHR43381">
    <property type="entry name" value="TRANSLATION INITIATION FACTOR IF-2-RELATED"/>
    <property type="match status" value="1"/>
</dbReference>
<dbReference type="InterPro" id="IPR005225">
    <property type="entry name" value="Small_GTP-bd"/>
</dbReference>
<feature type="region of interest" description="Disordered" evidence="16">
    <location>
        <begin position="16"/>
        <end position="246"/>
    </location>
</feature>
<dbReference type="Gene3D" id="2.40.30.10">
    <property type="entry name" value="Translation factors"/>
    <property type="match status" value="2"/>
</dbReference>
<evidence type="ECO:0000256" key="12">
    <source>
        <dbReference type="ARBA" id="ARBA00023134"/>
    </source>
</evidence>
<dbReference type="FunFam" id="3.40.50.10050:FF:000002">
    <property type="entry name" value="Eukaryotic translation initiation factor 5B"/>
    <property type="match status" value="1"/>
</dbReference>
<dbReference type="AlphaFoldDB" id="A0AA88I2G4"/>
<dbReference type="CDD" id="cd01887">
    <property type="entry name" value="IF2_eIF5B"/>
    <property type="match status" value="1"/>
</dbReference>
<dbReference type="Gene3D" id="3.40.50.300">
    <property type="entry name" value="P-loop containing nucleotide triphosphate hydrolases"/>
    <property type="match status" value="1"/>
</dbReference>
<evidence type="ECO:0000256" key="13">
    <source>
        <dbReference type="ARBA" id="ARBA00032478"/>
    </source>
</evidence>
<dbReference type="FunFam" id="2.40.30.10:FF:000026">
    <property type="entry name" value="Eukaryotic translation initiation factor 5B"/>
    <property type="match status" value="1"/>
</dbReference>
<feature type="non-terminal residue" evidence="18">
    <location>
        <position position="859"/>
    </location>
</feature>
<dbReference type="Pfam" id="PF14578">
    <property type="entry name" value="GTP_EFTU_D4"/>
    <property type="match status" value="1"/>
</dbReference>
<dbReference type="GO" id="GO:0003743">
    <property type="term" value="F:translation initiation factor activity"/>
    <property type="evidence" value="ECO:0007669"/>
    <property type="project" value="UniProtKB-KW"/>
</dbReference>
<gene>
    <name evidence="18" type="ORF">QYM36_005359</name>
</gene>
<name>A0AA88I2G4_ARTSF</name>
<dbReference type="FunFam" id="3.40.50.300:FF:000112">
    <property type="entry name" value="Eukaryotic translation initiation factor 5B"/>
    <property type="match status" value="1"/>
</dbReference>
<dbReference type="SUPFAM" id="SSF50447">
    <property type="entry name" value="Translation proteins"/>
    <property type="match status" value="1"/>
</dbReference>
<dbReference type="Pfam" id="PF11987">
    <property type="entry name" value="IF-2"/>
    <property type="match status" value="1"/>
</dbReference>
<keyword evidence="10" id="KW-0378">Hydrolase</keyword>
<evidence type="ECO:0000256" key="9">
    <source>
        <dbReference type="ARBA" id="ARBA00022741"/>
    </source>
</evidence>
<accession>A0AA88I2G4</accession>
<feature type="compositionally biased region" description="Acidic residues" evidence="16">
    <location>
        <begin position="124"/>
        <end position="134"/>
    </location>
</feature>
<feature type="compositionally biased region" description="Acidic residues" evidence="16">
    <location>
        <begin position="166"/>
        <end position="177"/>
    </location>
</feature>
<dbReference type="SUPFAM" id="SSF52540">
    <property type="entry name" value="P-loop containing nucleoside triphosphate hydrolases"/>
    <property type="match status" value="1"/>
</dbReference>
<dbReference type="Pfam" id="PF00009">
    <property type="entry name" value="GTP_EFTU"/>
    <property type="match status" value="1"/>
</dbReference>
<evidence type="ECO:0000256" key="16">
    <source>
        <dbReference type="SAM" id="MobiDB-lite"/>
    </source>
</evidence>
<evidence type="ECO:0000313" key="18">
    <source>
        <dbReference type="EMBL" id="KAK2719853.1"/>
    </source>
</evidence>
<keyword evidence="7" id="KW-0396">Initiation factor</keyword>
<feature type="compositionally biased region" description="Acidic residues" evidence="16">
    <location>
        <begin position="231"/>
        <end position="243"/>
    </location>
</feature>
<dbReference type="Proteomes" id="UP001187531">
    <property type="component" value="Unassembled WGS sequence"/>
</dbReference>
<dbReference type="PANTHER" id="PTHR43381:SF4">
    <property type="entry name" value="EUKARYOTIC TRANSLATION INITIATION FACTOR 5B"/>
    <property type="match status" value="1"/>
</dbReference>
<evidence type="ECO:0000256" key="2">
    <source>
        <dbReference type="ARBA" id="ARBA00004496"/>
    </source>
</evidence>
<evidence type="ECO:0000256" key="3">
    <source>
        <dbReference type="ARBA" id="ARBA00007733"/>
    </source>
</evidence>
<evidence type="ECO:0000259" key="17">
    <source>
        <dbReference type="PROSITE" id="PS51722"/>
    </source>
</evidence>
<comment type="cofactor">
    <cofactor evidence="1">
        <name>a monovalent cation</name>
        <dbReference type="ChEBI" id="CHEBI:60242"/>
    </cofactor>
</comment>
<dbReference type="CDD" id="cd03703">
    <property type="entry name" value="aeIF5B_II"/>
    <property type="match status" value="1"/>
</dbReference>
<comment type="subunit">
    <text evidence="15">Interacts through its C-terminal domain (CTD) with the CTD of eIF1A (EIF1AX) or with the CTD of EIF5 (mutually exclusive) through a common binding site. Interacts with eIF1A (EIF1AX) from the location of the start codon by the 43S complex until the formation of the 80S complex. Interacts with ANXA5 in a calcium and phospholipid-dependent manner.</text>
</comment>
<keyword evidence="12" id="KW-0342">GTP-binding</keyword>
<evidence type="ECO:0000256" key="8">
    <source>
        <dbReference type="ARBA" id="ARBA00022723"/>
    </source>
</evidence>
<dbReference type="InterPro" id="IPR027417">
    <property type="entry name" value="P-loop_NTPase"/>
</dbReference>
<dbReference type="PRINTS" id="PR00315">
    <property type="entry name" value="ELONGATNFCT"/>
</dbReference>
<feature type="compositionally biased region" description="Basic and acidic residues" evidence="16">
    <location>
        <begin position="16"/>
        <end position="70"/>
    </location>
</feature>
<keyword evidence="9" id="KW-0547">Nucleotide-binding</keyword>
<protein>
    <recommendedName>
        <fullName evidence="5">Eukaryotic translation initiation factor 5B</fullName>
        <ecNumber evidence="4">3.6.5.3</ecNumber>
    </recommendedName>
    <alternativeName>
        <fullName evidence="13">Translation initiation factor IF-2</fullName>
    </alternativeName>
</protein>
<evidence type="ECO:0000256" key="11">
    <source>
        <dbReference type="ARBA" id="ARBA00022917"/>
    </source>
</evidence>
<evidence type="ECO:0000256" key="10">
    <source>
        <dbReference type="ARBA" id="ARBA00022801"/>
    </source>
</evidence>
<evidence type="ECO:0000256" key="4">
    <source>
        <dbReference type="ARBA" id="ARBA00011986"/>
    </source>
</evidence>